<dbReference type="PIRSF" id="PIRSF019634">
    <property type="entry name" value="tRNA_lig_yeast"/>
    <property type="match status" value="1"/>
</dbReference>
<dbReference type="Pfam" id="PF08302">
    <property type="entry name" value="tRNA_lig_CPD"/>
    <property type="match status" value="1"/>
</dbReference>
<dbReference type="Gene3D" id="3.40.50.300">
    <property type="entry name" value="P-loop containing nucleotide triphosphate hydrolases"/>
    <property type="match status" value="1"/>
</dbReference>
<dbReference type="GO" id="GO:0005634">
    <property type="term" value="C:nucleus"/>
    <property type="evidence" value="ECO:0007669"/>
    <property type="project" value="TreeGrafter"/>
</dbReference>
<comment type="catalytic activity">
    <reaction evidence="1">
        <text>ATP + (ribonucleotide)n-3'-hydroxyl + 5'-phospho-(ribonucleotide)m = (ribonucleotide)n+m + AMP + diphosphate.</text>
        <dbReference type="EC" id="6.5.1.3"/>
    </reaction>
</comment>
<evidence type="ECO:0000259" key="6">
    <source>
        <dbReference type="Pfam" id="PF09511"/>
    </source>
</evidence>
<dbReference type="InterPro" id="IPR015966">
    <property type="entry name" value="tRNA_lig_kin_fungi"/>
</dbReference>
<comment type="similarity">
    <text evidence="1">Belongs to the TRL1 family.</text>
</comment>
<dbReference type="EC" id="6.5.1.3" evidence="1"/>
<evidence type="ECO:0000256" key="3">
    <source>
        <dbReference type="SAM" id="MobiDB-lite"/>
    </source>
</evidence>
<dbReference type="SUPFAM" id="SSF52540">
    <property type="entry name" value="P-loop containing nucleoside triphosphate hydrolases"/>
    <property type="match status" value="1"/>
</dbReference>
<dbReference type="Pfam" id="PF08303">
    <property type="entry name" value="tRNA_lig_kinase"/>
    <property type="match status" value="1"/>
</dbReference>
<dbReference type="InterPro" id="IPR027417">
    <property type="entry name" value="P-loop_NTPase"/>
</dbReference>
<reference evidence="7 8" key="1">
    <citation type="journal article" date="2018" name="Nat. Ecol. Evol.">
        <title>Pezizomycetes genomes reveal the molecular basis of ectomycorrhizal truffle lifestyle.</title>
        <authorList>
            <person name="Murat C."/>
            <person name="Payen T."/>
            <person name="Noel B."/>
            <person name="Kuo A."/>
            <person name="Morin E."/>
            <person name="Chen J."/>
            <person name="Kohler A."/>
            <person name="Krizsan K."/>
            <person name="Balestrini R."/>
            <person name="Da Silva C."/>
            <person name="Montanini B."/>
            <person name="Hainaut M."/>
            <person name="Levati E."/>
            <person name="Barry K.W."/>
            <person name="Belfiori B."/>
            <person name="Cichocki N."/>
            <person name="Clum A."/>
            <person name="Dockter R.B."/>
            <person name="Fauchery L."/>
            <person name="Guy J."/>
            <person name="Iotti M."/>
            <person name="Le Tacon F."/>
            <person name="Lindquist E.A."/>
            <person name="Lipzen A."/>
            <person name="Malagnac F."/>
            <person name="Mello A."/>
            <person name="Molinier V."/>
            <person name="Miyauchi S."/>
            <person name="Poulain J."/>
            <person name="Riccioni C."/>
            <person name="Rubini A."/>
            <person name="Sitrit Y."/>
            <person name="Splivallo R."/>
            <person name="Traeger S."/>
            <person name="Wang M."/>
            <person name="Zifcakova L."/>
            <person name="Wipf D."/>
            <person name="Zambonelli A."/>
            <person name="Paolocci F."/>
            <person name="Nowrousian M."/>
            <person name="Ottonello S."/>
            <person name="Baldrian P."/>
            <person name="Spatafora J.W."/>
            <person name="Henrissat B."/>
            <person name="Nagy L.G."/>
            <person name="Aury J.M."/>
            <person name="Wincker P."/>
            <person name="Grigoriev I.V."/>
            <person name="Bonfante P."/>
            <person name="Martin F.M."/>
        </authorList>
    </citation>
    <scope>NUCLEOTIDE SEQUENCE [LARGE SCALE GENOMIC DNA]</scope>
    <source>
        <strain evidence="7 8">RN42</strain>
    </source>
</reference>
<dbReference type="GO" id="GO:0003972">
    <property type="term" value="F:RNA ligase (ATP) activity"/>
    <property type="evidence" value="ECO:0007669"/>
    <property type="project" value="UniProtKB-UniRule"/>
</dbReference>
<dbReference type="STRING" id="1160509.A0A3N4IEU4"/>
<feature type="compositionally biased region" description="Basic and acidic residues" evidence="3">
    <location>
        <begin position="608"/>
        <end position="618"/>
    </location>
</feature>
<evidence type="ECO:0000259" key="4">
    <source>
        <dbReference type="Pfam" id="PF08302"/>
    </source>
</evidence>
<keyword evidence="1 7" id="KW-0436">Ligase</keyword>
<accession>A0A3N4IEU4</accession>
<keyword evidence="8" id="KW-1185">Reference proteome</keyword>
<proteinExistence type="inferred from homology"/>
<feature type="domain" description="tRNA ligase kinase" evidence="5">
    <location>
        <begin position="388"/>
        <end position="549"/>
    </location>
</feature>
<dbReference type="InterPro" id="IPR012387">
    <property type="entry name" value="Trl1_fun"/>
</dbReference>
<protein>
    <recommendedName>
        <fullName evidence="1">tRNA ligase</fullName>
        <ecNumber evidence="1">6.5.1.3</ecNumber>
    </recommendedName>
</protein>
<evidence type="ECO:0000256" key="2">
    <source>
        <dbReference type="PIRSR" id="PIRSR019634-50"/>
    </source>
</evidence>
<dbReference type="Pfam" id="PF09511">
    <property type="entry name" value="RNA_lig_T4_1"/>
    <property type="match status" value="1"/>
</dbReference>
<dbReference type="PANTHER" id="PTHR32004:SF1">
    <property type="entry name" value="TRNA LIGASE"/>
    <property type="match status" value="1"/>
</dbReference>
<dbReference type="GO" id="GO:0051730">
    <property type="term" value="F:GTP-dependent polyribonucleotide 5'-hydroxyl-kinase activity"/>
    <property type="evidence" value="ECO:0007669"/>
    <property type="project" value="InterPro"/>
</dbReference>
<dbReference type="GO" id="GO:0005524">
    <property type="term" value="F:ATP binding"/>
    <property type="evidence" value="ECO:0007669"/>
    <property type="project" value="UniProtKB-UniRule"/>
</dbReference>
<dbReference type="Proteomes" id="UP000275078">
    <property type="component" value="Unassembled WGS sequence"/>
</dbReference>
<evidence type="ECO:0000313" key="7">
    <source>
        <dbReference type="EMBL" id="RPA84662.1"/>
    </source>
</evidence>
<dbReference type="OrthoDB" id="276239at2759"/>
<evidence type="ECO:0000313" key="8">
    <source>
        <dbReference type="Proteomes" id="UP000275078"/>
    </source>
</evidence>
<dbReference type="AlphaFoldDB" id="A0A3N4IEU4"/>
<feature type="region of interest" description="Disordered" evidence="3">
    <location>
        <begin position="597"/>
        <end position="631"/>
    </location>
</feature>
<dbReference type="InterPro" id="IPR015965">
    <property type="entry name" value="tRNA_lig_PDEase"/>
</dbReference>
<feature type="active site" description="N6-AMP-lysine intermediate" evidence="2">
    <location>
        <position position="116"/>
    </location>
</feature>
<dbReference type="EMBL" id="ML119657">
    <property type="protein sequence ID" value="RPA84662.1"/>
    <property type="molecule type" value="Genomic_DNA"/>
</dbReference>
<evidence type="ECO:0000259" key="5">
    <source>
        <dbReference type="Pfam" id="PF08303"/>
    </source>
</evidence>
<feature type="domain" description="tRNA ligase phosphodiesterase" evidence="4">
    <location>
        <begin position="552"/>
        <end position="798"/>
    </location>
</feature>
<sequence>MSPFEPQDPQKVNDLIGLLSNHQKKGRGDFVCRKNTFDVIGSELKVDSWKFNDFDYKKKTLPVEARGFFTCRDPRTGNYQIATRGYDKFFNINEIQRTKWDWIESHTKAPYELTVKENGCIIFISGLPDDTLLVCSKHSTGPRGDQDASHAMVGEKWIDRQLATLGKTRQDLARTLREMNATAVAELCDDSFEEHILEYTGDRAGLYLHGINLNLLKFTTYDGESVHKFADAWGFKKVDVLVKNDVKSLRQFLEKCAESGSYDGIDVEGFVIRCKARYGPSDPEWHDWFFKYKFEEPYLMYRQWREVTKAVLSGRQPKYRKHAKITKEYLTFAGKYFNENKTAAAAYQKNHGIIALRDAFMRSRGTTGSQIIKEEAASGEEVPLQKLVLVPVASIGCGKTTLAVALAKLFNWGHVQNDNIVGTKGRPQKFAGLISSGLMGSNVVIADRNNHQKRERGQIINDVSKVQPDVGFVALQYVHGRSESERAKIEKITQERVFNRGDNHQTIRAGTQDQAQIIGIMRGFLDRFQPVDTESEEDSGFDSVIDLDVECDSRINLETVVTQLHEKYPQLVPVVPSDQELDNAISAALNEYKPDVHHTIGGASHQAKQAEKRAEKKKNGQQQQQQPKKQREPIVEYIAIKLPTQPILKVLVEAFEDKTEDVAGFYKKLKNTGRIQESFHITLMHKASSSQKPKLWESYVEKARATGPTLDGLLGNAKITLDKVVWDGRVMTILASILGSDWESANKFAHITIGTADKSIKPVESNALLTKWSQGGQESIQSLELPKLEIEGEVRPVLSR</sequence>
<name>A0A3N4IEU4_ASCIM</name>
<evidence type="ECO:0000256" key="1">
    <source>
        <dbReference type="PIRNR" id="PIRNR019634"/>
    </source>
</evidence>
<keyword evidence="1" id="KW-0819">tRNA processing</keyword>
<feature type="domain" description="T4 RNA ligase 1-like N-terminal" evidence="6">
    <location>
        <begin position="64"/>
        <end position="299"/>
    </location>
</feature>
<dbReference type="InterPro" id="IPR019039">
    <property type="entry name" value="T4-Rnl1-like_N"/>
</dbReference>
<dbReference type="GO" id="GO:0006388">
    <property type="term" value="P:tRNA splicing, via endonucleolytic cleavage and ligation"/>
    <property type="evidence" value="ECO:0007669"/>
    <property type="project" value="UniProtKB-UniRule"/>
</dbReference>
<organism evidence="7 8">
    <name type="scientific">Ascobolus immersus RN42</name>
    <dbReference type="NCBI Taxonomy" id="1160509"/>
    <lineage>
        <taxon>Eukaryota</taxon>
        <taxon>Fungi</taxon>
        <taxon>Dikarya</taxon>
        <taxon>Ascomycota</taxon>
        <taxon>Pezizomycotina</taxon>
        <taxon>Pezizomycetes</taxon>
        <taxon>Pezizales</taxon>
        <taxon>Ascobolaceae</taxon>
        <taxon>Ascobolus</taxon>
    </lineage>
</organism>
<gene>
    <name evidence="7" type="ORF">BJ508DRAFT_25193</name>
</gene>
<dbReference type="PANTHER" id="PTHR32004">
    <property type="entry name" value="TRNA LIGASE"/>
    <property type="match status" value="1"/>
</dbReference>
<dbReference type="GO" id="GO:0008081">
    <property type="term" value="F:phosphoric diester hydrolase activity"/>
    <property type="evidence" value="ECO:0007669"/>
    <property type="project" value="InterPro"/>
</dbReference>